<dbReference type="SUPFAM" id="SSF110296">
    <property type="entry name" value="Oligoxyloglucan reducing end-specific cellobiohydrolase"/>
    <property type="match status" value="1"/>
</dbReference>
<proteinExistence type="predicted"/>
<sequence>MNTRAMAITTLLLIGPAQGMDHSALVPVGELSHIHGVVLPRGSQDILLATHHGLYAVDAAGSARMISKAADDFMGFVGSPDGKLYASGHPQQGGNTGVIGAADQNSPWSSLASGANGPVDFHAMTVSPAEPNVLYGSYGGVQVSRDAGRTWTISGPGPDGLIDLAAAADEPGHLYAGTMKGLFESRDFGASWTVVAAEGQAVTSVEVASDGILRAFIAGDGLYALEGETMTELGVMTESVLLHMAFDSDHTELAVAVTQESEVLSTTDGGKSWSPLVP</sequence>
<keyword evidence="3" id="KW-1185">Reference proteome</keyword>
<reference evidence="2 4" key="2">
    <citation type="submission" date="2016-10" db="EMBL/GenBank/DDBJ databases">
        <authorList>
            <person name="de Groot N.N."/>
        </authorList>
    </citation>
    <scope>NUCLEOTIDE SEQUENCE [LARGE SCALE GENOMIC DNA]</scope>
    <source>
        <strain evidence="2 4">CGMCC 1.10210</strain>
    </source>
</reference>
<dbReference type="Proteomes" id="UP000182258">
    <property type="component" value="Unassembled WGS sequence"/>
</dbReference>
<organism evidence="2 4">
    <name type="scientific">Devosia psychrophila</name>
    <dbReference type="NCBI Taxonomy" id="728005"/>
    <lineage>
        <taxon>Bacteria</taxon>
        <taxon>Pseudomonadati</taxon>
        <taxon>Pseudomonadota</taxon>
        <taxon>Alphaproteobacteria</taxon>
        <taxon>Hyphomicrobiales</taxon>
        <taxon>Devosiaceae</taxon>
        <taxon>Devosia</taxon>
    </lineage>
</organism>
<gene>
    <name evidence="2" type="ORF">SAMN04488059_1507</name>
    <name evidence="1" type="ORF">WH91_02535</name>
</gene>
<dbReference type="EMBL" id="LAPV01000020">
    <property type="protein sequence ID" value="KKC34501.1"/>
    <property type="molecule type" value="Genomic_DNA"/>
</dbReference>
<name>A0A0F5Q1I5_9HYPH</name>
<dbReference type="STRING" id="728005.SAMN04488059_1507"/>
<dbReference type="Proteomes" id="UP000033519">
    <property type="component" value="Unassembled WGS sequence"/>
</dbReference>
<evidence type="ECO:0008006" key="5">
    <source>
        <dbReference type="Google" id="ProtNLM"/>
    </source>
</evidence>
<dbReference type="Gene3D" id="2.130.10.10">
    <property type="entry name" value="YVTN repeat-like/Quinoprotein amine dehydrogenase"/>
    <property type="match status" value="1"/>
</dbReference>
<reference evidence="1 3" key="1">
    <citation type="submission" date="2015-03" db="EMBL/GenBank/DDBJ databases">
        <authorList>
            <person name="Lepp D."/>
            <person name="Hassan Y.I."/>
            <person name="Li X.-Z."/>
            <person name="Zhou T."/>
        </authorList>
    </citation>
    <scope>NUCLEOTIDE SEQUENCE [LARGE SCALE GENOMIC DNA]</scope>
    <source>
        <strain evidence="1 3">Cr7-05</strain>
    </source>
</reference>
<dbReference type="PATRIC" id="fig|728005.3.peg.2537"/>
<dbReference type="EMBL" id="FOMB01000050">
    <property type="protein sequence ID" value="SFD39181.1"/>
    <property type="molecule type" value="Genomic_DNA"/>
</dbReference>
<dbReference type="RefSeq" id="WP_046169452.1">
    <property type="nucleotide sequence ID" value="NZ_FOMB01000050.1"/>
</dbReference>
<accession>A0A0F5Q1I5</accession>
<dbReference type="CDD" id="cd15482">
    <property type="entry name" value="Sialidase_non-viral"/>
    <property type="match status" value="1"/>
</dbReference>
<evidence type="ECO:0000313" key="3">
    <source>
        <dbReference type="Proteomes" id="UP000033519"/>
    </source>
</evidence>
<evidence type="ECO:0000313" key="4">
    <source>
        <dbReference type="Proteomes" id="UP000182258"/>
    </source>
</evidence>
<evidence type="ECO:0000313" key="1">
    <source>
        <dbReference type="EMBL" id="KKC34501.1"/>
    </source>
</evidence>
<dbReference type="AlphaFoldDB" id="A0A0F5Q1I5"/>
<evidence type="ECO:0000313" key="2">
    <source>
        <dbReference type="EMBL" id="SFD39181.1"/>
    </source>
</evidence>
<dbReference type="OrthoDB" id="9764804at2"/>
<dbReference type="InterPro" id="IPR015943">
    <property type="entry name" value="WD40/YVTN_repeat-like_dom_sf"/>
</dbReference>
<protein>
    <recommendedName>
        <fullName evidence="5">Photosynthesis system II assembly factor Ycf48/Hcf136-like domain-containing protein</fullName>
    </recommendedName>
</protein>